<feature type="compositionally biased region" description="Polar residues" evidence="2">
    <location>
        <begin position="118"/>
        <end position="141"/>
    </location>
</feature>
<sequence>MRSVGDVGVMTSDVVFYTQAVVVETIGDAYVVVGGLPVSTERHADDVVSMAFGMVEVTEMVTSPADMKPIKTPASPRTISSDFSLSVPKGMFRTPTPSPPPSKQPSPCQSPQQTTSPLADNSPETSQHGATITAPSITISSADEEENSHTRARRQLRFVSEPDASDFIRRRLMTSPLSSSPSPPSTADASNFFRDDADYETNRCQFDAASVADVDDPTAERLPVKDTPKIVISDNQTAASHVLERSILIDYKISKTEGNNTRGGMHAAVHQKMWGEERFDYRRASRFRWQSDAPSIQNGQNPRPNQTRRNKLQSDCEPTFGLITPPSTGQREDHKPAVGDGAIEDKSGPNPVGGKRESRHRQRMARAEANRRMVYS</sequence>
<dbReference type="Pfam" id="PF00211">
    <property type="entry name" value="Guanylate_cyc"/>
    <property type="match status" value="1"/>
</dbReference>
<evidence type="ECO:0000259" key="3">
    <source>
        <dbReference type="PROSITE" id="PS50125"/>
    </source>
</evidence>
<evidence type="ECO:0000313" key="4">
    <source>
        <dbReference type="EMBL" id="KAK2169732.1"/>
    </source>
</evidence>
<dbReference type="PANTHER" id="PTHR45655:SF13">
    <property type="entry name" value="SOLUBLE GUANYLATE CYCLASE GCY-32-RELATED"/>
    <property type="match status" value="1"/>
</dbReference>
<evidence type="ECO:0000256" key="1">
    <source>
        <dbReference type="ARBA" id="ARBA00023239"/>
    </source>
</evidence>
<feature type="compositionally biased region" description="Basic and acidic residues" evidence="2">
    <location>
        <begin position="365"/>
        <end position="376"/>
    </location>
</feature>
<proteinExistence type="predicted"/>
<dbReference type="GO" id="GO:0008074">
    <property type="term" value="C:guanylate cyclase complex, soluble"/>
    <property type="evidence" value="ECO:0007669"/>
    <property type="project" value="TreeGrafter"/>
</dbReference>
<name>A0AAD9NGS6_9ANNE</name>
<dbReference type="GO" id="GO:0019934">
    <property type="term" value="P:cGMP-mediated signaling"/>
    <property type="evidence" value="ECO:0007669"/>
    <property type="project" value="TreeGrafter"/>
</dbReference>
<dbReference type="InterPro" id="IPR029787">
    <property type="entry name" value="Nucleotide_cyclase"/>
</dbReference>
<dbReference type="Gene3D" id="3.30.70.1230">
    <property type="entry name" value="Nucleotide cyclase"/>
    <property type="match status" value="1"/>
</dbReference>
<dbReference type="GO" id="GO:0070482">
    <property type="term" value="P:response to oxygen levels"/>
    <property type="evidence" value="ECO:0007669"/>
    <property type="project" value="TreeGrafter"/>
</dbReference>
<feature type="compositionally biased region" description="Low complexity" evidence="2">
    <location>
        <begin position="105"/>
        <end position="117"/>
    </location>
</feature>
<comment type="caution">
    <text evidence="4">The sequence shown here is derived from an EMBL/GenBank/DDBJ whole genome shotgun (WGS) entry which is preliminary data.</text>
</comment>
<accession>A0AAD9NGS6</accession>
<feature type="region of interest" description="Disordered" evidence="2">
    <location>
        <begin position="290"/>
        <end position="376"/>
    </location>
</feature>
<feature type="compositionally biased region" description="Polar residues" evidence="2">
    <location>
        <begin position="75"/>
        <end position="84"/>
    </location>
</feature>
<dbReference type="EMBL" id="JAODUP010000007">
    <property type="protein sequence ID" value="KAK2169732.1"/>
    <property type="molecule type" value="Genomic_DNA"/>
</dbReference>
<dbReference type="PROSITE" id="PS50125">
    <property type="entry name" value="GUANYLATE_CYCLASE_2"/>
    <property type="match status" value="1"/>
</dbReference>
<evidence type="ECO:0000313" key="5">
    <source>
        <dbReference type="Proteomes" id="UP001208570"/>
    </source>
</evidence>
<dbReference type="GO" id="GO:0004383">
    <property type="term" value="F:guanylate cyclase activity"/>
    <property type="evidence" value="ECO:0007669"/>
    <property type="project" value="TreeGrafter"/>
</dbReference>
<keyword evidence="5" id="KW-1185">Reference proteome</keyword>
<feature type="region of interest" description="Disordered" evidence="2">
    <location>
        <begin position="66"/>
        <end position="158"/>
    </location>
</feature>
<keyword evidence="1" id="KW-0456">Lyase</keyword>
<evidence type="ECO:0000256" key="2">
    <source>
        <dbReference type="SAM" id="MobiDB-lite"/>
    </source>
</evidence>
<dbReference type="PANTHER" id="PTHR45655">
    <property type="entry name" value="GUANYLATE CYCLASE SOLUBLE SUBUNIT BETA-2"/>
    <property type="match status" value="1"/>
</dbReference>
<protein>
    <recommendedName>
        <fullName evidence="3">Guanylate cyclase domain-containing protein</fullName>
    </recommendedName>
</protein>
<organism evidence="4 5">
    <name type="scientific">Paralvinella palmiformis</name>
    <dbReference type="NCBI Taxonomy" id="53620"/>
    <lineage>
        <taxon>Eukaryota</taxon>
        <taxon>Metazoa</taxon>
        <taxon>Spiralia</taxon>
        <taxon>Lophotrochozoa</taxon>
        <taxon>Annelida</taxon>
        <taxon>Polychaeta</taxon>
        <taxon>Sedentaria</taxon>
        <taxon>Canalipalpata</taxon>
        <taxon>Terebellida</taxon>
        <taxon>Terebelliformia</taxon>
        <taxon>Alvinellidae</taxon>
        <taxon>Paralvinella</taxon>
    </lineage>
</organism>
<dbReference type="InterPro" id="IPR001054">
    <property type="entry name" value="A/G_cyclase"/>
</dbReference>
<gene>
    <name evidence="4" type="ORF">LSH36_7g05008</name>
</gene>
<feature type="compositionally biased region" description="Basic and acidic residues" evidence="2">
    <location>
        <begin position="330"/>
        <end position="347"/>
    </location>
</feature>
<dbReference type="Proteomes" id="UP001208570">
    <property type="component" value="Unassembled WGS sequence"/>
</dbReference>
<dbReference type="SUPFAM" id="SSF55073">
    <property type="entry name" value="Nucleotide cyclase"/>
    <property type="match status" value="1"/>
</dbReference>
<reference evidence="4" key="1">
    <citation type="journal article" date="2023" name="Mol. Biol. Evol.">
        <title>Third-Generation Sequencing Reveals the Adaptive Role of the Epigenome in Three Deep-Sea Polychaetes.</title>
        <authorList>
            <person name="Perez M."/>
            <person name="Aroh O."/>
            <person name="Sun Y."/>
            <person name="Lan Y."/>
            <person name="Juniper S.K."/>
            <person name="Young C.R."/>
            <person name="Angers B."/>
            <person name="Qian P.Y."/>
        </authorList>
    </citation>
    <scope>NUCLEOTIDE SEQUENCE</scope>
    <source>
        <strain evidence="4">P08H-3</strain>
    </source>
</reference>
<feature type="domain" description="Guanylate cyclase" evidence="3">
    <location>
        <begin position="23"/>
        <end position="68"/>
    </location>
</feature>
<feature type="compositionally biased region" description="Polar residues" evidence="2">
    <location>
        <begin position="292"/>
        <end position="305"/>
    </location>
</feature>
<dbReference type="AlphaFoldDB" id="A0AAD9NGS6"/>